<evidence type="ECO:0000256" key="1">
    <source>
        <dbReference type="ARBA" id="ARBA00022598"/>
    </source>
</evidence>
<dbReference type="AlphaFoldDB" id="A0A4R3LXX0"/>
<protein>
    <submittedName>
        <fullName evidence="4">Acyl-coenzyme A synthetase/AMP-(Fatty) acid ligase</fullName>
    </submittedName>
</protein>
<dbReference type="InterPro" id="IPR000873">
    <property type="entry name" value="AMP-dep_synth/lig_dom"/>
</dbReference>
<dbReference type="InterPro" id="IPR025110">
    <property type="entry name" value="AMP-bd_C"/>
</dbReference>
<dbReference type="PANTHER" id="PTHR43352">
    <property type="entry name" value="ACETYL-COA SYNTHETASE"/>
    <property type="match status" value="1"/>
</dbReference>
<keyword evidence="5" id="KW-1185">Reference proteome</keyword>
<comment type="caution">
    <text evidence="4">The sequence shown here is derived from an EMBL/GenBank/DDBJ whole genome shotgun (WGS) entry which is preliminary data.</text>
</comment>
<dbReference type="Proteomes" id="UP000294664">
    <property type="component" value="Unassembled WGS sequence"/>
</dbReference>
<name>A0A4R3LXX0_9HYPH</name>
<evidence type="ECO:0000313" key="5">
    <source>
        <dbReference type="Proteomes" id="UP000294664"/>
    </source>
</evidence>
<dbReference type="SUPFAM" id="SSF56801">
    <property type="entry name" value="Acetyl-CoA synthetase-like"/>
    <property type="match status" value="1"/>
</dbReference>
<dbReference type="Pfam" id="PF13193">
    <property type="entry name" value="AMP-binding_C"/>
    <property type="match status" value="1"/>
</dbReference>
<dbReference type="Gene3D" id="3.30.300.30">
    <property type="match status" value="1"/>
</dbReference>
<sequence length="518" mass="55517">MPAPDPVPPPAPADRFNLAAHCLAAQARAHGDKVALLLVGEGDEVERWTYGQMDAAVRRLAAGLLTLGLPPGARVLIRSGNDAGFVIAFLATIAAGLVAQPASSQLTVEEVLSLVEDSGAVAVILGADHLHERPALSHLTVLAPDDVRRLCETPPLAAYAATAPDDPAYLVYTSGTTSRPKGVLHAQRALLGRRPMYADWLGLGAEDVLLHAGAVNWTYTLGVGLLDPWACGATSILYNGPRDPAVWPRLIARWRATLFAAVPSVYRQMLKACDLTTFDLSSLRHGVAAGEALPFRLVEDWHAATGTWIYESLGMSEISTFISCRPGEPIRPGSPGRPQRGRRVAVLPVEAGETPLPVGETGLLAVHRSDPALMLGYWNRPEEEAAVMRGDWFVGGDLAACDADGWLWFHGRNDDVMNALGYRVSPLEVEKALADCPGIAEVAVAETRVREDVSVITAFVVRAPDSDLTDDRVLAHCSGHLAAYKAPRRVLFVDRVERTANGKVARKATARRNAPFPA</sequence>
<proteinExistence type="predicted"/>
<dbReference type="GO" id="GO:0044550">
    <property type="term" value="P:secondary metabolite biosynthetic process"/>
    <property type="evidence" value="ECO:0007669"/>
    <property type="project" value="TreeGrafter"/>
</dbReference>
<gene>
    <name evidence="4" type="ORF">EDC64_10660</name>
</gene>
<dbReference type="InterPro" id="IPR045851">
    <property type="entry name" value="AMP-bd_C_sf"/>
</dbReference>
<evidence type="ECO:0000313" key="4">
    <source>
        <dbReference type="EMBL" id="TCT04629.1"/>
    </source>
</evidence>
<dbReference type="GO" id="GO:0016878">
    <property type="term" value="F:acid-thiol ligase activity"/>
    <property type="evidence" value="ECO:0007669"/>
    <property type="project" value="TreeGrafter"/>
</dbReference>
<dbReference type="RefSeq" id="WP_132031405.1">
    <property type="nucleotide sequence ID" value="NZ_SMAI01000006.1"/>
</dbReference>
<evidence type="ECO:0000259" key="3">
    <source>
        <dbReference type="Pfam" id="PF13193"/>
    </source>
</evidence>
<accession>A0A4R3LXX0</accession>
<feature type="domain" description="AMP-binding enzyme C-terminal" evidence="3">
    <location>
        <begin position="428"/>
        <end position="503"/>
    </location>
</feature>
<dbReference type="EMBL" id="SMAI01000006">
    <property type="protein sequence ID" value="TCT04629.1"/>
    <property type="molecule type" value="Genomic_DNA"/>
</dbReference>
<keyword evidence="1 4" id="KW-0436">Ligase</keyword>
<dbReference type="PROSITE" id="PS00455">
    <property type="entry name" value="AMP_BINDING"/>
    <property type="match status" value="1"/>
</dbReference>
<dbReference type="PANTHER" id="PTHR43352:SF1">
    <property type="entry name" value="ANTHRANILATE--COA LIGASE"/>
    <property type="match status" value="1"/>
</dbReference>
<reference evidence="4 5" key="1">
    <citation type="submission" date="2019-03" db="EMBL/GenBank/DDBJ databases">
        <title>Genomic Encyclopedia of Type Strains, Phase IV (KMG-IV): sequencing the most valuable type-strain genomes for metagenomic binning, comparative biology and taxonomic classification.</title>
        <authorList>
            <person name="Goeker M."/>
        </authorList>
    </citation>
    <scope>NUCLEOTIDE SEQUENCE [LARGE SCALE GENOMIC DNA]</scope>
    <source>
        <strain evidence="4 5">DSM 9035</strain>
    </source>
</reference>
<dbReference type="OrthoDB" id="7488310at2"/>
<dbReference type="Gene3D" id="3.40.50.12780">
    <property type="entry name" value="N-terminal domain of ligase-like"/>
    <property type="match status" value="1"/>
</dbReference>
<organism evidence="4 5">
    <name type="scientific">Aquabacter spiritensis</name>
    <dbReference type="NCBI Taxonomy" id="933073"/>
    <lineage>
        <taxon>Bacteria</taxon>
        <taxon>Pseudomonadati</taxon>
        <taxon>Pseudomonadota</taxon>
        <taxon>Alphaproteobacteria</taxon>
        <taxon>Hyphomicrobiales</taxon>
        <taxon>Xanthobacteraceae</taxon>
        <taxon>Aquabacter</taxon>
    </lineage>
</organism>
<dbReference type="InterPro" id="IPR042099">
    <property type="entry name" value="ANL_N_sf"/>
</dbReference>
<dbReference type="InterPro" id="IPR020845">
    <property type="entry name" value="AMP-binding_CS"/>
</dbReference>
<dbReference type="Pfam" id="PF00501">
    <property type="entry name" value="AMP-binding"/>
    <property type="match status" value="1"/>
</dbReference>
<evidence type="ECO:0000259" key="2">
    <source>
        <dbReference type="Pfam" id="PF00501"/>
    </source>
</evidence>
<feature type="domain" description="AMP-dependent synthetase/ligase" evidence="2">
    <location>
        <begin position="24"/>
        <end position="378"/>
    </location>
</feature>